<reference evidence="2" key="1">
    <citation type="submission" date="2020-11" db="EMBL/GenBank/DDBJ databases">
        <authorList>
            <person name="Whiteford S."/>
        </authorList>
    </citation>
    <scope>NUCLEOTIDE SEQUENCE</scope>
</reference>
<keyword evidence="1" id="KW-0732">Signal</keyword>
<dbReference type="AlphaFoldDB" id="A0A8S4G089"/>
<dbReference type="EMBL" id="CAJHNJ030000067">
    <property type="protein sequence ID" value="CAG9133766.1"/>
    <property type="molecule type" value="Genomic_DNA"/>
</dbReference>
<accession>A0A8S4G089</accession>
<comment type="caution">
    <text evidence="2">The sequence shown here is derived from an EMBL/GenBank/DDBJ whole genome shotgun (WGS) entry which is preliminary data.</text>
</comment>
<sequence>MKLATLFTLVVFLPDYAVVQTRKLLCPILQLEVDSRSQWLEKTFVKCPLLVPVKRTPLEIIYDAAAKAAKDRLGKIGKNVKKVKGTSTS</sequence>
<feature type="chain" id="PRO_5035740672" evidence="1">
    <location>
        <begin position="22"/>
        <end position="89"/>
    </location>
</feature>
<dbReference type="Proteomes" id="UP000653454">
    <property type="component" value="Unassembled WGS sequence"/>
</dbReference>
<feature type="signal peptide" evidence="1">
    <location>
        <begin position="1"/>
        <end position="21"/>
    </location>
</feature>
<evidence type="ECO:0000313" key="3">
    <source>
        <dbReference type="Proteomes" id="UP000653454"/>
    </source>
</evidence>
<protein>
    <submittedName>
        <fullName evidence="2">(diamondback moth) hypothetical protein</fullName>
    </submittedName>
</protein>
<organism evidence="2 3">
    <name type="scientific">Plutella xylostella</name>
    <name type="common">Diamondback moth</name>
    <name type="synonym">Plutella maculipennis</name>
    <dbReference type="NCBI Taxonomy" id="51655"/>
    <lineage>
        <taxon>Eukaryota</taxon>
        <taxon>Metazoa</taxon>
        <taxon>Ecdysozoa</taxon>
        <taxon>Arthropoda</taxon>
        <taxon>Hexapoda</taxon>
        <taxon>Insecta</taxon>
        <taxon>Pterygota</taxon>
        <taxon>Neoptera</taxon>
        <taxon>Endopterygota</taxon>
        <taxon>Lepidoptera</taxon>
        <taxon>Glossata</taxon>
        <taxon>Ditrysia</taxon>
        <taxon>Yponomeutoidea</taxon>
        <taxon>Plutellidae</taxon>
        <taxon>Plutella</taxon>
    </lineage>
</organism>
<gene>
    <name evidence="2" type="ORF">PLXY2_LOCUS12014</name>
</gene>
<name>A0A8S4G089_PLUXY</name>
<keyword evidence="3" id="KW-1185">Reference proteome</keyword>
<evidence type="ECO:0000256" key="1">
    <source>
        <dbReference type="SAM" id="SignalP"/>
    </source>
</evidence>
<proteinExistence type="predicted"/>
<evidence type="ECO:0000313" key="2">
    <source>
        <dbReference type="EMBL" id="CAG9133766.1"/>
    </source>
</evidence>